<dbReference type="RefSeq" id="WP_127699767.1">
    <property type="nucleotide sequence ID" value="NZ_SACS01000014.1"/>
</dbReference>
<dbReference type="Gene3D" id="3.40.50.150">
    <property type="entry name" value="Vaccinia Virus protein VP39"/>
    <property type="match status" value="1"/>
</dbReference>
<keyword evidence="3" id="KW-1185">Reference proteome</keyword>
<dbReference type="SUPFAM" id="SSF53335">
    <property type="entry name" value="S-adenosyl-L-methionine-dependent methyltransferases"/>
    <property type="match status" value="1"/>
</dbReference>
<organism evidence="2 3">
    <name type="scientific">Rheinheimera riviphila</name>
    <dbReference type="NCBI Taxonomy" id="1834037"/>
    <lineage>
        <taxon>Bacteria</taxon>
        <taxon>Pseudomonadati</taxon>
        <taxon>Pseudomonadota</taxon>
        <taxon>Gammaproteobacteria</taxon>
        <taxon>Chromatiales</taxon>
        <taxon>Chromatiaceae</taxon>
        <taxon>Rheinheimera</taxon>
    </lineage>
</organism>
<accession>A0A437QM70</accession>
<keyword evidence="2" id="KW-0489">Methyltransferase</keyword>
<sequence>MTAAIPTSQTDVQSNVQSNVQTDVQINTEADPKLLQFLQLLTDAFQNGQLVRLVLSKYQGDDPELQRLVIRPVLLKNELQLLFLSQNRTFDQTHNYLFPEALSLLKQQLGQQFFSAHLQTSSHELQLSFSKKGKVLLSKHPVKTAVATVETSVDLTHNKAKQRYVEQSRPYLQALGITDAKGDIIPAMSKKWKQINKFIEVLAKAIQQTGLMQPQSQSQSQSQQLHVADFGSGKAYLTFAVFDYLTSTLGLSAKVTGVELRQPLVDLCNEAATRLQLSGLQFEQGDVKHFKTRGINVMIALHACDIATDYAIDMGIRTGAEIIMCSPCCHKELRPQLQSPAVLSPLLIHGIHLGQEAEMLTDGLRALLLEAHGYDTQVFEFISLEHTSKNKMILAQKRKKAGDNSAVLQQIAALKAFYGIKQHTLETLLANSEQ</sequence>
<name>A0A437QM70_9GAMM</name>
<comment type="caution">
    <text evidence="2">The sequence shown here is derived from an EMBL/GenBank/DDBJ whole genome shotgun (WGS) entry which is preliminary data.</text>
</comment>
<proteinExistence type="predicted"/>
<dbReference type="InterPro" id="IPR029063">
    <property type="entry name" value="SAM-dependent_MTases_sf"/>
</dbReference>
<dbReference type="Pfam" id="PF13679">
    <property type="entry name" value="Methyltransf_32"/>
    <property type="match status" value="1"/>
</dbReference>
<evidence type="ECO:0000313" key="2">
    <source>
        <dbReference type="EMBL" id="RVU35597.1"/>
    </source>
</evidence>
<dbReference type="InterPro" id="IPR025714">
    <property type="entry name" value="Methyltranfer_dom"/>
</dbReference>
<evidence type="ECO:0000259" key="1">
    <source>
        <dbReference type="Pfam" id="PF13679"/>
    </source>
</evidence>
<gene>
    <name evidence="2" type="ORF">EOE67_13460</name>
</gene>
<dbReference type="PANTHER" id="PTHR13369:SF3">
    <property type="entry name" value="METHYLTRANSFERASE DOMAIN-CONTAINING PROTEIN"/>
    <property type="match status" value="1"/>
</dbReference>
<dbReference type="GO" id="GO:0005737">
    <property type="term" value="C:cytoplasm"/>
    <property type="evidence" value="ECO:0007669"/>
    <property type="project" value="TreeGrafter"/>
</dbReference>
<dbReference type="EMBL" id="SACS01000014">
    <property type="protein sequence ID" value="RVU35597.1"/>
    <property type="molecule type" value="Genomic_DNA"/>
</dbReference>
<dbReference type="PANTHER" id="PTHR13369">
    <property type="match status" value="1"/>
</dbReference>
<protein>
    <submittedName>
        <fullName evidence="2">SAM-dependent methyltransferase</fullName>
    </submittedName>
</protein>
<feature type="domain" description="Methyltransferase" evidence="1">
    <location>
        <begin position="190"/>
        <end position="335"/>
    </location>
</feature>
<keyword evidence="2" id="KW-0808">Transferase</keyword>
<dbReference type="OrthoDB" id="5502211at2"/>
<dbReference type="GO" id="GO:0008168">
    <property type="term" value="F:methyltransferase activity"/>
    <property type="evidence" value="ECO:0007669"/>
    <property type="project" value="UniProtKB-KW"/>
</dbReference>
<dbReference type="AlphaFoldDB" id="A0A437QM70"/>
<dbReference type="Proteomes" id="UP000283077">
    <property type="component" value="Unassembled WGS sequence"/>
</dbReference>
<evidence type="ECO:0000313" key="3">
    <source>
        <dbReference type="Proteomes" id="UP000283077"/>
    </source>
</evidence>
<reference evidence="2 3" key="1">
    <citation type="submission" date="2019-01" db="EMBL/GenBank/DDBJ databases">
        <authorList>
            <person name="Chen W.-M."/>
        </authorList>
    </citation>
    <scope>NUCLEOTIDE SEQUENCE [LARGE SCALE GENOMIC DNA]</scope>
    <source>
        <strain evidence="2 3">KYPC3</strain>
    </source>
</reference>
<dbReference type="GO" id="GO:0032259">
    <property type="term" value="P:methylation"/>
    <property type="evidence" value="ECO:0007669"/>
    <property type="project" value="UniProtKB-KW"/>
</dbReference>